<gene>
    <name evidence="2" type="ORF">ACFO0D_01330</name>
</gene>
<protein>
    <submittedName>
        <fullName evidence="2">Uncharacterized protein</fullName>
    </submittedName>
</protein>
<dbReference type="RefSeq" id="WP_380060007.1">
    <property type="nucleotide sequence ID" value="NZ_JBHSEI010000001.1"/>
</dbReference>
<reference evidence="3" key="1">
    <citation type="journal article" date="2019" name="Int. J. Syst. Evol. Microbiol.">
        <title>The Global Catalogue of Microorganisms (GCM) 10K type strain sequencing project: providing services to taxonomists for standard genome sequencing and annotation.</title>
        <authorList>
            <consortium name="The Broad Institute Genomics Platform"/>
            <consortium name="The Broad Institute Genome Sequencing Center for Infectious Disease"/>
            <person name="Wu L."/>
            <person name="Ma J."/>
        </authorList>
    </citation>
    <scope>NUCLEOTIDE SEQUENCE [LARGE SCALE GENOMIC DNA]</scope>
    <source>
        <strain evidence="3">CCUG 55995</strain>
    </source>
</reference>
<feature type="region of interest" description="Disordered" evidence="1">
    <location>
        <begin position="1"/>
        <end position="29"/>
    </location>
</feature>
<evidence type="ECO:0000313" key="3">
    <source>
        <dbReference type="Proteomes" id="UP001595952"/>
    </source>
</evidence>
<feature type="region of interest" description="Disordered" evidence="1">
    <location>
        <begin position="522"/>
        <end position="553"/>
    </location>
</feature>
<name>A0ABV9I5I6_9DEIO</name>
<evidence type="ECO:0000256" key="1">
    <source>
        <dbReference type="SAM" id="MobiDB-lite"/>
    </source>
</evidence>
<proteinExistence type="predicted"/>
<feature type="region of interest" description="Disordered" evidence="1">
    <location>
        <begin position="230"/>
        <end position="254"/>
    </location>
</feature>
<dbReference type="EMBL" id="JBHSEI010000001">
    <property type="protein sequence ID" value="MFC4636970.1"/>
    <property type="molecule type" value="Genomic_DNA"/>
</dbReference>
<feature type="compositionally biased region" description="Polar residues" evidence="1">
    <location>
        <begin position="544"/>
        <end position="553"/>
    </location>
</feature>
<keyword evidence="3" id="KW-1185">Reference proteome</keyword>
<accession>A0ABV9I5I6</accession>
<evidence type="ECO:0000313" key="2">
    <source>
        <dbReference type="EMBL" id="MFC4636970.1"/>
    </source>
</evidence>
<organism evidence="2 3">
    <name type="scientific">Deinococcus hohokamensis</name>
    <dbReference type="NCBI Taxonomy" id="309883"/>
    <lineage>
        <taxon>Bacteria</taxon>
        <taxon>Thermotogati</taxon>
        <taxon>Deinococcota</taxon>
        <taxon>Deinococci</taxon>
        <taxon>Deinococcales</taxon>
        <taxon>Deinococcaceae</taxon>
        <taxon>Deinococcus</taxon>
    </lineage>
</organism>
<dbReference type="Proteomes" id="UP001595952">
    <property type="component" value="Unassembled WGS sequence"/>
</dbReference>
<sequence>MKRRPAPTEGNDGQNWKRGRAAELQQQARLDGQKRKRVITPALRTVQVGNRVYYVPPDMSRPYAGGRATVTRAPRLDVLNPSVRLKFADGTELTVPLRQINREGVPTETPAWLDDARRRPSWARLVRQFEAHGEAVVTQDLLDADLALPEYVPGKNQGRTQNPDRIKLLSEQLEQAQARDALAEPTARHRAQQILGVVTPKSLTRAQRGELLPLLVDAARADAVEHARRQARRGGRGPVAPEAARHQPVATEEQELGRLDQEQRAMVNNIAKCIHRRYFLSDKELRDLTDEDREAEKIQRTLGAFIRQAQMDTGLVPVKSSSGGRGSELHGHLHDSLAQAYPLALEACQMLVAGKDAHALTLALQVREKLLAHVAANTELARARRKHHTGRYFHGDVLSVREQHEDGSMTQFYVRLTILYGEDGHSLVVANAAELEALTGTRAGPQAWTSLCRWVEDHSERAGGRKQGRRQDDDEHLIYRSDRGSLPLRTGLSGYPNLIWAFECLRRALYVEHIRGGICQSEIPAQHPPPGQHRFSSGERKSLPPQSIQKLNE</sequence>
<comment type="caution">
    <text evidence="2">The sequence shown here is derived from an EMBL/GenBank/DDBJ whole genome shotgun (WGS) entry which is preliminary data.</text>
</comment>